<dbReference type="EMBL" id="JAUSUQ010000014">
    <property type="protein sequence ID" value="MDQ0340452.1"/>
    <property type="molecule type" value="Genomic_DNA"/>
</dbReference>
<name>A0ABU0CWD4_9BACI</name>
<comment type="caution">
    <text evidence="1">The sequence shown here is derived from an EMBL/GenBank/DDBJ whole genome shotgun (WGS) entry which is preliminary data.</text>
</comment>
<protein>
    <submittedName>
        <fullName evidence="1">Uncharacterized protein</fullName>
    </submittedName>
</protein>
<organism evidence="1 2">
    <name type="scientific">Caldalkalibacillus uzonensis</name>
    <dbReference type="NCBI Taxonomy" id="353224"/>
    <lineage>
        <taxon>Bacteria</taxon>
        <taxon>Bacillati</taxon>
        <taxon>Bacillota</taxon>
        <taxon>Bacilli</taxon>
        <taxon>Bacillales</taxon>
        <taxon>Bacillaceae</taxon>
        <taxon>Caldalkalibacillus</taxon>
    </lineage>
</organism>
<accession>A0ABU0CWD4</accession>
<evidence type="ECO:0000313" key="1">
    <source>
        <dbReference type="EMBL" id="MDQ0340452.1"/>
    </source>
</evidence>
<evidence type="ECO:0000313" key="2">
    <source>
        <dbReference type="Proteomes" id="UP001232445"/>
    </source>
</evidence>
<reference evidence="1 2" key="1">
    <citation type="submission" date="2023-07" db="EMBL/GenBank/DDBJ databases">
        <title>Genomic Encyclopedia of Type Strains, Phase IV (KMG-IV): sequencing the most valuable type-strain genomes for metagenomic binning, comparative biology and taxonomic classification.</title>
        <authorList>
            <person name="Goeker M."/>
        </authorList>
    </citation>
    <scope>NUCLEOTIDE SEQUENCE [LARGE SCALE GENOMIC DNA]</scope>
    <source>
        <strain evidence="1 2">DSM 17740</strain>
    </source>
</reference>
<sequence>MAGLLVTTSADKRMDHLYHANREMWILHQSLWDPRVNRQLSVASLNMASYEDFLQQTSNYLTYLRSELGGDEVTELQRENITRIMEGLAVQK</sequence>
<proteinExistence type="predicted"/>
<gene>
    <name evidence="1" type="ORF">J2S00_003267</name>
</gene>
<dbReference type="RefSeq" id="WP_307342104.1">
    <property type="nucleotide sequence ID" value="NZ_JAUSUQ010000014.1"/>
</dbReference>
<keyword evidence="2" id="KW-1185">Reference proteome</keyword>
<dbReference type="Proteomes" id="UP001232445">
    <property type="component" value="Unassembled WGS sequence"/>
</dbReference>